<dbReference type="GO" id="GO:0020037">
    <property type="term" value="F:heme binding"/>
    <property type="evidence" value="ECO:0007669"/>
    <property type="project" value="InterPro"/>
</dbReference>
<dbReference type="Proteomes" id="UP000006753">
    <property type="component" value="Unassembled WGS sequence"/>
</dbReference>
<evidence type="ECO:0008006" key="12">
    <source>
        <dbReference type="Google" id="ProtNLM"/>
    </source>
</evidence>
<evidence type="ECO:0000256" key="9">
    <source>
        <dbReference type="RuleBase" id="RU000461"/>
    </source>
</evidence>
<dbReference type="PRINTS" id="PR00465">
    <property type="entry name" value="EP450IV"/>
</dbReference>
<keyword evidence="6 8" id="KW-0408">Iron</keyword>
<dbReference type="InterPro" id="IPR001128">
    <property type="entry name" value="Cyt_P450"/>
</dbReference>
<evidence type="ECO:0000256" key="5">
    <source>
        <dbReference type="ARBA" id="ARBA00023002"/>
    </source>
</evidence>
<comment type="similarity">
    <text evidence="2 9">Belongs to the cytochrome P450 family.</text>
</comment>
<dbReference type="HOGENOM" id="CLU_022195_0_3_1"/>
<dbReference type="PANTHER" id="PTHR46206:SF2">
    <property type="entry name" value="CYTOCHROME P450 MONOOXYGENASE AUSG-RELATED"/>
    <property type="match status" value="1"/>
</dbReference>
<evidence type="ECO:0000313" key="10">
    <source>
        <dbReference type="EMBL" id="EKD21758.1"/>
    </source>
</evidence>
<evidence type="ECO:0000256" key="3">
    <source>
        <dbReference type="ARBA" id="ARBA00022617"/>
    </source>
</evidence>
<keyword evidence="3 8" id="KW-0349">Heme</keyword>
<dbReference type="PANTHER" id="PTHR46206">
    <property type="entry name" value="CYTOCHROME P450"/>
    <property type="match status" value="1"/>
</dbReference>
<dbReference type="eggNOG" id="KOG0158">
    <property type="taxonomic scope" value="Eukaryota"/>
</dbReference>
<keyword evidence="4 8" id="KW-0479">Metal-binding</keyword>
<dbReference type="InterPro" id="IPR036396">
    <property type="entry name" value="Cyt_P450_sf"/>
</dbReference>
<dbReference type="SUPFAM" id="SSF48264">
    <property type="entry name" value="Cytochrome P450"/>
    <property type="match status" value="1"/>
</dbReference>
<comment type="cofactor">
    <cofactor evidence="1 8">
        <name>heme</name>
        <dbReference type="ChEBI" id="CHEBI:30413"/>
    </cofactor>
</comment>
<dbReference type="CDD" id="cd11041">
    <property type="entry name" value="CYP503A1-like"/>
    <property type="match status" value="1"/>
</dbReference>
<evidence type="ECO:0000256" key="1">
    <source>
        <dbReference type="ARBA" id="ARBA00001971"/>
    </source>
</evidence>
<gene>
    <name evidence="10" type="ORF">MBM_00871</name>
</gene>
<dbReference type="OMA" id="HITINYA"/>
<dbReference type="GO" id="GO:0004497">
    <property type="term" value="F:monooxygenase activity"/>
    <property type="evidence" value="ECO:0007669"/>
    <property type="project" value="UniProtKB-KW"/>
</dbReference>
<feature type="binding site" description="axial binding residue" evidence="8">
    <location>
        <position position="496"/>
    </location>
    <ligand>
        <name>heme</name>
        <dbReference type="ChEBI" id="CHEBI:30413"/>
    </ligand>
    <ligandPart>
        <name>Fe</name>
        <dbReference type="ChEBI" id="CHEBI:18248"/>
    </ligandPart>
</feature>
<evidence type="ECO:0000256" key="4">
    <source>
        <dbReference type="ARBA" id="ARBA00022723"/>
    </source>
</evidence>
<dbReference type="OrthoDB" id="1844152at2759"/>
<accession>K1XML1</accession>
<dbReference type="AlphaFoldDB" id="K1XML1"/>
<dbReference type="InParanoid" id="K1XML1"/>
<protein>
    <recommendedName>
        <fullName evidence="12">Cytochrome P450</fullName>
    </recommendedName>
</protein>
<organism evidence="10 11">
    <name type="scientific">Marssonina brunnea f. sp. multigermtubi (strain MB_m1)</name>
    <name type="common">Marssonina leaf spot fungus</name>
    <dbReference type="NCBI Taxonomy" id="1072389"/>
    <lineage>
        <taxon>Eukaryota</taxon>
        <taxon>Fungi</taxon>
        <taxon>Dikarya</taxon>
        <taxon>Ascomycota</taxon>
        <taxon>Pezizomycotina</taxon>
        <taxon>Leotiomycetes</taxon>
        <taxon>Helotiales</taxon>
        <taxon>Drepanopezizaceae</taxon>
        <taxon>Drepanopeziza</taxon>
    </lineage>
</organism>
<proteinExistence type="inferred from homology"/>
<evidence type="ECO:0000256" key="7">
    <source>
        <dbReference type="ARBA" id="ARBA00023033"/>
    </source>
</evidence>
<evidence type="ECO:0000256" key="2">
    <source>
        <dbReference type="ARBA" id="ARBA00010617"/>
    </source>
</evidence>
<evidence type="ECO:0000256" key="6">
    <source>
        <dbReference type="ARBA" id="ARBA00023004"/>
    </source>
</evidence>
<keyword evidence="7 9" id="KW-0503">Monooxygenase</keyword>
<evidence type="ECO:0000256" key="8">
    <source>
        <dbReference type="PIRSR" id="PIRSR602403-1"/>
    </source>
</evidence>
<reference evidence="10 11" key="1">
    <citation type="journal article" date="2012" name="BMC Genomics">
        <title>Sequencing the genome of Marssonina brunnea reveals fungus-poplar co-evolution.</title>
        <authorList>
            <person name="Zhu S."/>
            <person name="Cao Y.-Z."/>
            <person name="Jiang C."/>
            <person name="Tan B.-Y."/>
            <person name="Wang Z."/>
            <person name="Feng S."/>
            <person name="Zhang L."/>
            <person name="Su X.-H."/>
            <person name="Brejova B."/>
            <person name="Vinar T."/>
            <person name="Xu M."/>
            <person name="Wang M.-X."/>
            <person name="Zhang S.-G."/>
            <person name="Huang M.-R."/>
            <person name="Wu R."/>
            <person name="Zhou Y."/>
        </authorList>
    </citation>
    <scope>NUCLEOTIDE SEQUENCE [LARGE SCALE GENOMIC DNA]</scope>
    <source>
        <strain evidence="10 11">MB_m1</strain>
    </source>
</reference>
<keyword evidence="11" id="KW-1185">Reference proteome</keyword>
<dbReference type="PROSITE" id="PS00086">
    <property type="entry name" value="CYTOCHROME_P450"/>
    <property type="match status" value="1"/>
</dbReference>
<name>K1XML1_MARBU</name>
<dbReference type="GeneID" id="18756806"/>
<dbReference type="GO" id="GO:0016705">
    <property type="term" value="F:oxidoreductase activity, acting on paired donors, with incorporation or reduction of molecular oxygen"/>
    <property type="evidence" value="ECO:0007669"/>
    <property type="project" value="InterPro"/>
</dbReference>
<dbReference type="Pfam" id="PF00067">
    <property type="entry name" value="p450"/>
    <property type="match status" value="1"/>
</dbReference>
<dbReference type="InterPro" id="IPR002403">
    <property type="entry name" value="Cyt_P450_E_grp-IV"/>
</dbReference>
<dbReference type="GO" id="GO:0005506">
    <property type="term" value="F:iron ion binding"/>
    <property type="evidence" value="ECO:0007669"/>
    <property type="project" value="InterPro"/>
</dbReference>
<dbReference type="STRING" id="1072389.K1XML1"/>
<dbReference type="Gene3D" id="1.10.630.10">
    <property type="entry name" value="Cytochrome P450"/>
    <property type="match status" value="1"/>
</dbReference>
<evidence type="ECO:0000313" key="11">
    <source>
        <dbReference type="Proteomes" id="UP000006753"/>
    </source>
</evidence>
<sequence>MNPPSMFVISSQSVFHNISHDITPNVSRGALSLQDAAHISESIIAVPRGFSMRASWTTASVAFAGLVCYLYLTSFLPLKKSSNFPFVNGGEGRRRWTDVLRTKREFRSHAKALIAQGFQKFSGPFNIVTDSGPVVMLPPEYIDAVNREPNLDFQKYNTKHTLSKYETFSNFRTPPPGLYEEAVMKGLTRNLPKFTTALSDEMAGCLDDTWADSEEWQVRNLRDDVLSWVARLSSRIFTGEELSKNQDWLRITKDFTINSFTAMAICRMVPLPLRYLAERTLPICRRVREDRRAGARILAPIIAAREGEIAAARREGREPNLPNDSIEWFRTVAKGRVYDDTDVQLGLSVAAIHTTSDLLGQAVLNLGAHPEMVEPLRAEAVAVLQKHGWKKVALVELRILDSFLKETQRLKPIGMSSMHRQATADVELPHGVKLHKGERMAISSHRMWSASDYDDPEAFDGFRFVKRRQVPGYEQRCHLISTSHDHTAFGHGRHACPGRFFAANEIKIAMVHLLLKYDLRLDDVERGASWWERGTSMKMNPAAKICLRRRRAEIDLDALVVAEG</sequence>
<dbReference type="KEGG" id="mbe:MBM_00871"/>
<dbReference type="EMBL" id="JH921428">
    <property type="protein sequence ID" value="EKD21758.1"/>
    <property type="molecule type" value="Genomic_DNA"/>
</dbReference>
<dbReference type="InterPro" id="IPR017972">
    <property type="entry name" value="Cyt_P450_CS"/>
</dbReference>
<keyword evidence="5 9" id="KW-0560">Oxidoreductase</keyword>